<gene>
    <name evidence="1" type="ORF">SEPMUDRAFT_158922</name>
</gene>
<dbReference type="EMBL" id="KB456270">
    <property type="protein sequence ID" value="EMF08809.1"/>
    <property type="molecule type" value="Genomic_DNA"/>
</dbReference>
<accession>M3ATG7</accession>
<sequence length="264" mass="30003">MTIPQMIAENEVENFENFKDCLSNTVIQKLAPNGGKPVKKIKGRKNEIKPVTRVVESNGEDSNDAADLADFIEYLAEEIFLSLPFDLRTLSYASIQDDSSLAEKYTTPLESPLLEAIMKPLPLAIADSLVTYSLIVDPLDLDRFLETPLNAYVSSVSAAPPEHTPAIAASRPDGCEICQREHLPLTYHHLIPRAVHAKAVKRDWHKEWELNKVAWLCRACHSYVHRVASNEMLAKELFSVERLMERDDIQKWAQWVGRVRWKAR</sequence>
<dbReference type="CDD" id="cd00085">
    <property type="entry name" value="HNHc"/>
    <property type="match status" value="1"/>
</dbReference>
<name>M3ATG7_SPHMS</name>
<reference evidence="1 2" key="1">
    <citation type="journal article" date="2012" name="PLoS Pathog.">
        <title>Diverse lifestyles and strategies of plant pathogenesis encoded in the genomes of eighteen Dothideomycetes fungi.</title>
        <authorList>
            <person name="Ohm R.A."/>
            <person name="Feau N."/>
            <person name="Henrissat B."/>
            <person name="Schoch C.L."/>
            <person name="Horwitz B.A."/>
            <person name="Barry K.W."/>
            <person name="Condon B.J."/>
            <person name="Copeland A.C."/>
            <person name="Dhillon B."/>
            <person name="Glaser F."/>
            <person name="Hesse C.N."/>
            <person name="Kosti I."/>
            <person name="LaButti K."/>
            <person name="Lindquist E.A."/>
            <person name="Lucas S."/>
            <person name="Salamov A.A."/>
            <person name="Bradshaw R.E."/>
            <person name="Ciuffetti L."/>
            <person name="Hamelin R.C."/>
            <person name="Kema G.H.J."/>
            <person name="Lawrence C."/>
            <person name="Scott J.A."/>
            <person name="Spatafora J.W."/>
            <person name="Turgeon B.G."/>
            <person name="de Wit P.J.G.M."/>
            <person name="Zhong S."/>
            <person name="Goodwin S.B."/>
            <person name="Grigoriev I.V."/>
        </authorList>
    </citation>
    <scope>NUCLEOTIDE SEQUENCE [LARGE SCALE GENOMIC DNA]</scope>
    <source>
        <strain evidence="1 2">SO2202</strain>
    </source>
</reference>
<proteinExistence type="predicted"/>
<dbReference type="Proteomes" id="UP000016931">
    <property type="component" value="Unassembled WGS sequence"/>
</dbReference>
<dbReference type="OMA" id="WHDEWML"/>
<dbReference type="PANTHER" id="PTHR37827:SF1">
    <property type="entry name" value="HNH DOMAIN-CONTAINING PROTEIN"/>
    <property type="match status" value="1"/>
</dbReference>
<dbReference type="PANTHER" id="PTHR37827">
    <property type="entry name" value="TUDOR DOMAIN-CONTAINING PROTEIN"/>
    <property type="match status" value="1"/>
</dbReference>
<evidence type="ECO:0008006" key="3">
    <source>
        <dbReference type="Google" id="ProtNLM"/>
    </source>
</evidence>
<dbReference type="eggNOG" id="ENOG502S89B">
    <property type="taxonomic scope" value="Eukaryota"/>
</dbReference>
<dbReference type="STRING" id="692275.M3ATG7"/>
<organism evidence="1 2">
    <name type="scientific">Sphaerulina musiva (strain SO2202)</name>
    <name type="common">Poplar stem canker fungus</name>
    <name type="synonym">Septoria musiva</name>
    <dbReference type="NCBI Taxonomy" id="692275"/>
    <lineage>
        <taxon>Eukaryota</taxon>
        <taxon>Fungi</taxon>
        <taxon>Dikarya</taxon>
        <taxon>Ascomycota</taxon>
        <taxon>Pezizomycotina</taxon>
        <taxon>Dothideomycetes</taxon>
        <taxon>Dothideomycetidae</taxon>
        <taxon>Mycosphaerellales</taxon>
        <taxon>Mycosphaerellaceae</taxon>
        <taxon>Sphaerulina</taxon>
    </lineage>
</organism>
<dbReference type="HOGENOM" id="CLU_074184_0_0_1"/>
<dbReference type="RefSeq" id="XP_016756930.1">
    <property type="nucleotide sequence ID" value="XM_016907812.1"/>
</dbReference>
<evidence type="ECO:0000313" key="2">
    <source>
        <dbReference type="Proteomes" id="UP000016931"/>
    </source>
</evidence>
<protein>
    <recommendedName>
        <fullName evidence="3">HNH domain-containing protein</fullName>
    </recommendedName>
</protein>
<evidence type="ECO:0000313" key="1">
    <source>
        <dbReference type="EMBL" id="EMF08809.1"/>
    </source>
</evidence>
<keyword evidence="2" id="KW-1185">Reference proteome</keyword>
<dbReference type="InterPro" id="IPR003615">
    <property type="entry name" value="HNH_nuc"/>
</dbReference>
<dbReference type="GeneID" id="27904949"/>
<dbReference type="OrthoDB" id="4850648at2759"/>
<dbReference type="AlphaFoldDB" id="M3ATG7"/>